<evidence type="ECO:0000313" key="3">
    <source>
        <dbReference type="Proteomes" id="UP000489600"/>
    </source>
</evidence>
<name>A0A565C987_9BRAS</name>
<feature type="region of interest" description="Disordered" evidence="1">
    <location>
        <begin position="42"/>
        <end position="92"/>
    </location>
</feature>
<reference evidence="2" key="1">
    <citation type="submission" date="2019-07" db="EMBL/GenBank/DDBJ databases">
        <authorList>
            <person name="Dittberner H."/>
        </authorList>
    </citation>
    <scope>NUCLEOTIDE SEQUENCE [LARGE SCALE GENOMIC DNA]</scope>
</reference>
<dbReference type="EMBL" id="CABITT030000007">
    <property type="protein sequence ID" value="VVB10140.1"/>
    <property type="molecule type" value="Genomic_DNA"/>
</dbReference>
<comment type="caution">
    <text evidence="2">The sequence shown here is derived from an EMBL/GenBank/DDBJ whole genome shotgun (WGS) entry which is preliminary data.</text>
</comment>
<feature type="compositionally biased region" description="Polar residues" evidence="1">
    <location>
        <begin position="50"/>
        <end position="76"/>
    </location>
</feature>
<accession>A0A565C987</accession>
<dbReference type="AlphaFoldDB" id="A0A565C987"/>
<organism evidence="2 3">
    <name type="scientific">Arabis nemorensis</name>
    <dbReference type="NCBI Taxonomy" id="586526"/>
    <lineage>
        <taxon>Eukaryota</taxon>
        <taxon>Viridiplantae</taxon>
        <taxon>Streptophyta</taxon>
        <taxon>Embryophyta</taxon>
        <taxon>Tracheophyta</taxon>
        <taxon>Spermatophyta</taxon>
        <taxon>Magnoliopsida</taxon>
        <taxon>eudicotyledons</taxon>
        <taxon>Gunneridae</taxon>
        <taxon>Pentapetalae</taxon>
        <taxon>rosids</taxon>
        <taxon>malvids</taxon>
        <taxon>Brassicales</taxon>
        <taxon>Brassicaceae</taxon>
        <taxon>Arabideae</taxon>
        <taxon>Arabis</taxon>
    </lineage>
</organism>
<gene>
    <name evidence="2" type="ORF">ANE_LOCUS20584</name>
</gene>
<proteinExistence type="predicted"/>
<evidence type="ECO:0000313" key="2">
    <source>
        <dbReference type="EMBL" id="VVB10140.1"/>
    </source>
</evidence>
<protein>
    <submittedName>
        <fullName evidence="2">Uncharacterized protein</fullName>
    </submittedName>
</protein>
<dbReference type="Proteomes" id="UP000489600">
    <property type="component" value="Unassembled WGS sequence"/>
</dbReference>
<sequence length="92" mass="10159">MVIENIGSLQPFSLKIREEMIILRRCVYDISLASSLKEREIVPTPKKENGSQNHNIENSPAASLATTLGSPPNSQKEGSDYMNGMNEMGYST</sequence>
<keyword evidence="3" id="KW-1185">Reference proteome</keyword>
<evidence type="ECO:0000256" key="1">
    <source>
        <dbReference type="SAM" id="MobiDB-lite"/>
    </source>
</evidence>